<dbReference type="CDD" id="cd00077">
    <property type="entry name" value="HDc"/>
    <property type="match status" value="1"/>
</dbReference>
<evidence type="ECO:0000256" key="9">
    <source>
        <dbReference type="ARBA" id="ARBA00022842"/>
    </source>
</evidence>
<dbReference type="Gene3D" id="3.30.460.10">
    <property type="entry name" value="Beta Polymerase, domain 2"/>
    <property type="match status" value="1"/>
</dbReference>
<dbReference type="AlphaFoldDB" id="A0A0G1BEB1"/>
<evidence type="ECO:0000256" key="1">
    <source>
        <dbReference type="ARBA" id="ARBA00001946"/>
    </source>
</evidence>
<comment type="caution">
    <text evidence="13">The sequence shown here is derived from an EMBL/GenBank/DDBJ whole genome shotgun (WGS) entry which is preliminary data.</text>
</comment>
<keyword evidence="2 11" id="KW-0808">Transferase</keyword>
<evidence type="ECO:0000313" key="13">
    <source>
        <dbReference type="EMBL" id="KKS71710.1"/>
    </source>
</evidence>
<comment type="similarity">
    <text evidence="11">Belongs to the tRNA nucleotidyltransferase/poly(A) polymerase family.</text>
</comment>
<dbReference type="Gene3D" id="1.10.246.80">
    <property type="match status" value="1"/>
</dbReference>
<keyword evidence="9" id="KW-0460">Magnesium</keyword>
<dbReference type="Gene3D" id="1.10.3090.10">
    <property type="entry name" value="cca-adding enzyme, domain 2"/>
    <property type="match status" value="1"/>
</dbReference>
<evidence type="ECO:0000256" key="7">
    <source>
        <dbReference type="ARBA" id="ARBA00022800"/>
    </source>
</evidence>
<keyword evidence="6" id="KW-0547">Nucleotide-binding</keyword>
<gene>
    <name evidence="13" type="ORF">UV42_C0021G0005</name>
</gene>
<keyword evidence="7" id="KW-0692">RNA repair</keyword>
<evidence type="ECO:0000256" key="2">
    <source>
        <dbReference type="ARBA" id="ARBA00022679"/>
    </source>
</evidence>
<keyword evidence="5" id="KW-0479">Metal-binding</keyword>
<feature type="domain" description="HD" evidence="12">
    <location>
        <begin position="273"/>
        <end position="383"/>
    </location>
</feature>
<dbReference type="Pfam" id="PF12627">
    <property type="entry name" value="PolyA_pol_RNAbd"/>
    <property type="match status" value="1"/>
</dbReference>
<keyword evidence="8" id="KW-0067">ATP-binding</keyword>
<dbReference type="SUPFAM" id="SSF81301">
    <property type="entry name" value="Nucleotidyltransferase"/>
    <property type="match status" value="1"/>
</dbReference>
<dbReference type="GO" id="GO:0005524">
    <property type="term" value="F:ATP binding"/>
    <property type="evidence" value="ECO:0007669"/>
    <property type="project" value="UniProtKB-KW"/>
</dbReference>
<organism evidence="13 14">
    <name type="scientific">Candidatus Magasanikbacteria bacterium GW2011_GWE2_42_7</name>
    <dbReference type="NCBI Taxonomy" id="1619052"/>
    <lineage>
        <taxon>Bacteria</taxon>
        <taxon>Candidatus Magasanikiibacteriota</taxon>
    </lineage>
</organism>
<protein>
    <submittedName>
        <fullName evidence="13">Polynucleotide adenylyltransferase/metal dependent phosphohydrolase</fullName>
    </submittedName>
</protein>
<dbReference type="GO" id="GO:0016779">
    <property type="term" value="F:nucleotidyltransferase activity"/>
    <property type="evidence" value="ECO:0007669"/>
    <property type="project" value="UniProtKB-KW"/>
</dbReference>
<evidence type="ECO:0000256" key="4">
    <source>
        <dbReference type="ARBA" id="ARBA00022695"/>
    </source>
</evidence>
<dbReference type="Proteomes" id="UP000033867">
    <property type="component" value="Unassembled WGS sequence"/>
</dbReference>
<dbReference type="InterPro" id="IPR050124">
    <property type="entry name" value="tRNA_CCA-adding_enzyme"/>
</dbReference>
<dbReference type="InterPro" id="IPR006674">
    <property type="entry name" value="HD_domain"/>
</dbReference>
<dbReference type="PROSITE" id="PS51831">
    <property type="entry name" value="HD"/>
    <property type="match status" value="1"/>
</dbReference>
<proteinExistence type="inferred from homology"/>
<evidence type="ECO:0000256" key="11">
    <source>
        <dbReference type="RuleBase" id="RU003953"/>
    </source>
</evidence>
<keyword evidence="3" id="KW-0819">tRNA processing</keyword>
<name>A0A0G1BEB1_9BACT</name>
<sequence length="492" mass="56243">MNIQQAFKSIGTLSKNTGIDVYVVGGFVRDQLLERDFKKDLDVVVLGSGLEFAKQFAAQFSAENGRLIEFSDFDTARYVFLETTNSIAENGEQEKQYRTLLEVEFAGARKEAYRSDSRKPTVVPATLEEDLSRRDFTVNAMAQQILPDGTLGDIVDPYDGKKDLKERLLRTPLDPGETFSEDPLRMMRAARFSAQLIFEIEQKTYLAMKKYAPRLSIVSAERIQEELMKLLATPKPSIGLWALYKSELFDQFMPEIADLSGVEEVKGYTHKDNLSHTFAVVDNIAEQSEKPLLRFAGLLHDIAKPDTKKFVKGRGWTFDMHEHVGKKMVHQIGKRLKMSTRDIRYIAKLVRWHLQPIALMDDGVTDTPVRRLIVNLKDDLADLLILCRADITTGNQKKKVHRLKNYDYLEVRIAEVLEKDKLREFQSPVRGEEIMELCGLKPGPTIGKIKKELERAILDGEVENDHDAVKVYFEKIRDTYLAEAEAWEFLST</sequence>
<dbReference type="InterPro" id="IPR043519">
    <property type="entry name" value="NT_sf"/>
</dbReference>
<evidence type="ECO:0000256" key="3">
    <source>
        <dbReference type="ARBA" id="ARBA00022694"/>
    </source>
</evidence>
<evidence type="ECO:0000256" key="8">
    <source>
        <dbReference type="ARBA" id="ARBA00022840"/>
    </source>
</evidence>
<dbReference type="EMBL" id="LCEK01000021">
    <property type="protein sequence ID" value="KKS71710.1"/>
    <property type="molecule type" value="Genomic_DNA"/>
</dbReference>
<evidence type="ECO:0000256" key="10">
    <source>
        <dbReference type="ARBA" id="ARBA00022884"/>
    </source>
</evidence>
<dbReference type="InterPro" id="IPR002646">
    <property type="entry name" value="PolA_pol_head_dom"/>
</dbReference>
<dbReference type="InterPro" id="IPR003607">
    <property type="entry name" value="HD/PDEase_dom"/>
</dbReference>
<dbReference type="GO" id="GO:0016787">
    <property type="term" value="F:hydrolase activity"/>
    <property type="evidence" value="ECO:0007669"/>
    <property type="project" value="UniProtKB-KW"/>
</dbReference>
<evidence type="ECO:0000256" key="5">
    <source>
        <dbReference type="ARBA" id="ARBA00022723"/>
    </source>
</evidence>
<dbReference type="CDD" id="cd05398">
    <property type="entry name" value="NT_ClassII-CCAase"/>
    <property type="match status" value="1"/>
</dbReference>
<dbReference type="GO" id="GO:0003723">
    <property type="term" value="F:RNA binding"/>
    <property type="evidence" value="ECO:0007669"/>
    <property type="project" value="UniProtKB-KW"/>
</dbReference>
<dbReference type="GO" id="GO:0008033">
    <property type="term" value="P:tRNA processing"/>
    <property type="evidence" value="ECO:0007669"/>
    <property type="project" value="UniProtKB-KW"/>
</dbReference>
<dbReference type="PANTHER" id="PTHR47545">
    <property type="entry name" value="MULTIFUNCTIONAL CCA PROTEIN"/>
    <property type="match status" value="1"/>
</dbReference>
<dbReference type="InterPro" id="IPR032828">
    <property type="entry name" value="PolyA_RNA-bd"/>
</dbReference>
<evidence type="ECO:0000256" key="6">
    <source>
        <dbReference type="ARBA" id="ARBA00022741"/>
    </source>
</evidence>
<dbReference type="PATRIC" id="fig|1619052.3.peg.517"/>
<dbReference type="GO" id="GO:0042245">
    <property type="term" value="P:RNA repair"/>
    <property type="evidence" value="ECO:0007669"/>
    <property type="project" value="UniProtKB-KW"/>
</dbReference>
<keyword evidence="13" id="KW-0378">Hydrolase</keyword>
<keyword evidence="4 13" id="KW-0548">Nucleotidyltransferase</keyword>
<dbReference type="PANTHER" id="PTHR47545:SF1">
    <property type="entry name" value="MULTIFUNCTIONAL CCA PROTEIN"/>
    <property type="match status" value="1"/>
</dbReference>
<dbReference type="SUPFAM" id="SSF81891">
    <property type="entry name" value="Poly A polymerase C-terminal region-like"/>
    <property type="match status" value="1"/>
</dbReference>
<evidence type="ECO:0000259" key="12">
    <source>
        <dbReference type="PROSITE" id="PS51831"/>
    </source>
</evidence>
<dbReference type="GO" id="GO:0046872">
    <property type="term" value="F:metal ion binding"/>
    <property type="evidence" value="ECO:0007669"/>
    <property type="project" value="UniProtKB-KW"/>
</dbReference>
<comment type="cofactor">
    <cofactor evidence="1">
        <name>Mg(2+)</name>
        <dbReference type="ChEBI" id="CHEBI:18420"/>
    </cofactor>
</comment>
<dbReference type="Pfam" id="PF01966">
    <property type="entry name" value="HD"/>
    <property type="match status" value="1"/>
</dbReference>
<dbReference type="Pfam" id="PF01743">
    <property type="entry name" value="PolyA_pol"/>
    <property type="match status" value="1"/>
</dbReference>
<evidence type="ECO:0000313" key="14">
    <source>
        <dbReference type="Proteomes" id="UP000033867"/>
    </source>
</evidence>
<accession>A0A0G1BEB1</accession>
<reference evidence="13 14" key="1">
    <citation type="journal article" date="2015" name="Nature">
        <title>rRNA introns, odd ribosomes, and small enigmatic genomes across a large radiation of phyla.</title>
        <authorList>
            <person name="Brown C.T."/>
            <person name="Hug L.A."/>
            <person name="Thomas B.C."/>
            <person name="Sharon I."/>
            <person name="Castelle C.J."/>
            <person name="Singh A."/>
            <person name="Wilkins M.J."/>
            <person name="Williams K.H."/>
            <person name="Banfield J.F."/>
        </authorList>
    </citation>
    <scope>NUCLEOTIDE SEQUENCE [LARGE SCALE GENOMIC DNA]</scope>
</reference>
<keyword evidence="10 11" id="KW-0694">RNA-binding</keyword>